<dbReference type="AlphaFoldDB" id="A0A820MVA9"/>
<name>A0A820MVA9_9BILA</name>
<sequence>MAMTNNKIQCFTCNKDKITYSCRGCSKQFCLTHLTEHQQNLNEELNHIINDYNQFKQVINEQKQNSQNHSLIKQIDQWETNSIQKIQQKAKDCREIVIKSSQTFIDDIEKKFNDLNEQIKQIHKENEFNELNLNYLRNQLRGPPPLRKSTFLKKNR</sequence>
<comment type="caution">
    <text evidence="1">The sequence shown here is derived from an EMBL/GenBank/DDBJ whole genome shotgun (WGS) entry which is preliminary data.</text>
</comment>
<organism evidence="1 2">
    <name type="scientific">Adineta steineri</name>
    <dbReference type="NCBI Taxonomy" id="433720"/>
    <lineage>
        <taxon>Eukaryota</taxon>
        <taxon>Metazoa</taxon>
        <taxon>Spiralia</taxon>
        <taxon>Gnathifera</taxon>
        <taxon>Rotifera</taxon>
        <taxon>Eurotatoria</taxon>
        <taxon>Bdelloidea</taxon>
        <taxon>Adinetida</taxon>
        <taxon>Adinetidae</taxon>
        <taxon>Adineta</taxon>
    </lineage>
</organism>
<evidence type="ECO:0000313" key="1">
    <source>
        <dbReference type="EMBL" id="CAF4378543.1"/>
    </source>
</evidence>
<gene>
    <name evidence="1" type="ORF">OXD698_LOCUS50240</name>
</gene>
<dbReference type="Proteomes" id="UP000663844">
    <property type="component" value="Unassembled WGS sequence"/>
</dbReference>
<reference evidence="1" key="1">
    <citation type="submission" date="2021-02" db="EMBL/GenBank/DDBJ databases">
        <authorList>
            <person name="Nowell W R."/>
        </authorList>
    </citation>
    <scope>NUCLEOTIDE SEQUENCE</scope>
</reference>
<feature type="non-terminal residue" evidence="1">
    <location>
        <position position="156"/>
    </location>
</feature>
<evidence type="ECO:0000313" key="2">
    <source>
        <dbReference type="Proteomes" id="UP000663844"/>
    </source>
</evidence>
<evidence type="ECO:0008006" key="3">
    <source>
        <dbReference type="Google" id="ProtNLM"/>
    </source>
</evidence>
<accession>A0A820MVA9</accession>
<proteinExistence type="predicted"/>
<protein>
    <recommendedName>
        <fullName evidence="3">B box-type domain-containing protein</fullName>
    </recommendedName>
</protein>
<dbReference type="EMBL" id="CAJOAZ010023771">
    <property type="protein sequence ID" value="CAF4378543.1"/>
    <property type="molecule type" value="Genomic_DNA"/>
</dbReference>